<protein>
    <submittedName>
        <fullName evidence="6">FAD-dependent oxidoreductase</fullName>
    </submittedName>
</protein>
<dbReference type="Gene3D" id="2.40.30.110">
    <property type="entry name" value="Aminomethyltransferase beta-barrel domains"/>
    <property type="match status" value="1"/>
</dbReference>
<dbReference type="Gene3D" id="3.30.9.10">
    <property type="entry name" value="D-Amino Acid Oxidase, subunit A, domain 2"/>
    <property type="match status" value="1"/>
</dbReference>
<sequence length="841" mass="92127">MATVPPTARVVVIGAGIVGNSLVHHLARLGWRDIVQIDKGPLPNPGGSTGHASNFIFPVDHSREITDLTLDSVRQYKEMGVFTESGGFELARTEARMEELRRRMSSAKAWGIEAHLVDPAFVKEKVPFIETDQFIGAFWTPSVGVVDSLRAGTIMRESALETGALTVVPTVEVVGLDTEEDGAGRRRITRVRTTDGDIEAETVVIACGVWSPKIGDMAGISIPLTPAVHQMISVGPCPQLAEQEGEISFPIVRDMDTFCYERQHGADMEVGSYAHRAILHEPEDIPSIEQAKLSPTEMPFTSDDFDPQLEQAYELMPELLGADGAEMRYAINGLLSLTCDGSPILGESEVRGLWTAAAVWIKEGPGVGRAVAEWMTHGHPEIDVNASDVARFHQHQKRREHTRLRTTEAFIKTYGIIHPSEQYESDREQRLSPMHESQKKLGAFFYETAGWERPHWYESNAHLLEVYGDAVMPREHEWDSRWWSPIINAEHLRMREAAGVIDLSAFCIFDIEGPGALESVQRTCVAQCDVAVGKVVYTPVLDARGGFKSDLTVMRLGDDHFRVVTGGAHGMADRKSFTDQLVDDGATRLTDRTDELSTIGLWGPRARDILASLTSDDVSDAGFGFLTCREVQVKGTPVLASRISYVGELGWELYVPMDAAAGVWETLLEAGSSHGAVPVGIGVYGTTGRIEKGYRAFGFELDGERSIVEAGMQRPKVKTADFVGREAYLRQREEAPRTVLCTMTVDDHTSASGAKRYMLGGEPILTRDGGTLTDGHGHHPYVTTAGSAPSLGKHVLMAYLPPDQAVIGNQLAVSYMEELYPVTVGSVDATPLLDPANERIR</sequence>
<dbReference type="InterPro" id="IPR006222">
    <property type="entry name" value="GCVT_N"/>
</dbReference>
<accession>A0A4V1Z175</accession>
<dbReference type="Pfam" id="PF01571">
    <property type="entry name" value="GCV_T"/>
    <property type="match status" value="1"/>
</dbReference>
<dbReference type="InterPro" id="IPR006076">
    <property type="entry name" value="FAD-dep_OxRdtase"/>
</dbReference>
<dbReference type="OrthoDB" id="2055370at2"/>
<gene>
    <name evidence="6" type="ORF">ETU37_19000</name>
</gene>
<dbReference type="Gene3D" id="3.50.50.60">
    <property type="entry name" value="FAD/NAD(P)-binding domain"/>
    <property type="match status" value="1"/>
</dbReference>
<keyword evidence="7" id="KW-1185">Reference proteome</keyword>
<name>A0A4V1Z175_9ACTN</name>
<dbReference type="Pfam" id="PF01266">
    <property type="entry name" value="DAO"/>
    <property type="match status" value="1"/>
</dbReference>
<feature type="domain" description="Aminomethyltransferase C-terminal" evidence="4">
    <location>
        <begin position="759"/>
        <end position="824"/>
    </location>
</feature>
<dbReference type="RefSeq" id="WP_129988923.1">
    <property type="nucleotide sequence ID" value="NZ_SDPU01000034.1"/>
</dbReference>
<comment type="caution">
    <text evidence="6">The sequence shown here is derived from an EMBL/GenBank/DDBJ whole genome shotgun (WGS) entry which is preliminary data.</text>
</comment>
<evidence type="ECO:0000259" key="2">
    <source>
        <dbReference type="Pfam" id="PF01266"/>
    </source>
</evidence>
<feature type="domain" description="GCVT N-terminal" evidence="3">
    <location>
        <begin position="434"/>
        <end position="714"/>
    </location>
</feature>
<dbReference type="InterPro" id="IPR027266">
    <property type="entry name" value="TrmE/GcvT-like"/>
</dbReference>
<dbReference type="Gene3D" id="3.30.1360.120">
    <property type="entry name" value="Probable tRNA modification gtpase trme, domain 1"/>
    <property type="match status" value="1"/>
</dbReference>
<dbReference type="Pfam" id="PF16350">
    <property type="entry name" value="FAO_M"/>
    <property type="match status" value="1"/>
</dbReference>
<evidence type="ECO:0000313" key="7">
    <source>
        <dbReference type="Proteomes" id="UP000291189"/>
    </source>
</evidence>
<dbReference type="SUPFAM" id="SSF103025">
    <property type="entry name" value="Folate-binding domain"/>
    <property type="match status" value="1"/>
</dbReference>
<dbReference type="SUPFAM" id="SSF101790">
    <property type="entry name" value="Aminomethyltransferase beta-barrel domain"/>
    <property type="match status" value="1"/>
</dbReference>
<dbReference type="Gene3D" id="3.30.70.1400">
    <property type="entry name" value="Aminomethyltransferase beta-barrel domains"/>
    <property type="match status" value="1"/>
</dbReference>
<dbReference type="InterPro" id="IPR028896">
    <property type="entry name" value="GcvT/YgfZ/DmdA"/>
</dbReference>
<dbReference type="InterPro" id="IPR036188">
    <property type="entry name" value="FAD/NAD-bd_sf"/>
</dbReference>
<evidence type="ECO:0000259" key="4">
    <source>
        <dbReference type="Pfam" id="PF08669"/>
    </source>
</evidence>
<dbReference type="SUPFAM" id="SSF54373">
    <property type="entry name" value="FAD-linked reductases, C-terminal domain"/>
    <property type="match status" value="1"/>
</dbReference>
<proteinExistence type="inferred from homology"/>
<organism evidence="6 7">
    <name type="scientific">Nocardioides iriomotensis</name>
    <dbReference type="NCBI Taxonomy" id="715784"/>
    <lineage>
        <taxon>Bacteria</taxon>
        <taxon>Bacillati</taxon>
        <taxon>Actinomycetota</taxon>
        <taxon>Actinomycetes</taxon>
        <taxon>Propionibacteriales</taxon>
        <taxon>Nocardioidaceae</taxon>
        <taxon>Nocardioides</taxon>
    </lineage>
</organism>
<dbReference type="EMBL" id="SDPU01000034">
    <property type="protein sequence ID" value="RYU09926.1"/>
    <property type="molecule type" value="Genomic_DNA"/>
</dbReference>
<evidence type="ECO:0000259" key="5">
    <source>
        <dbReference type="Pfam" id="PF16350"/>
    </source>
</evidence>
<dbReference type="InterPro" id="IPR013977">
    <property type="entry name" value="GcvT_C"/>
</dbReference>
<dbReference type="InterPro" id="IPR029043">
    <property type="entry name" value="GcvT/YgfZ_C"/>
</dbReference>
<comment type="similarity">
    <text evidence="1">Belongs to the GcvT family.</text>
</comment>
<evidence type="ECO:0000256" key="1">
    <source>
        <dbReference type="ARBA" id="ARBA00008609"/>
    </source>
</evidence>
<evidence type="ECO:0000313" key="6">
    <source>
        <dbReference type="EMBL" id="RYU09926.1"/>
    </source>
</evidence>
<dbReference type="InterPro" id="IPR032503">
    <property type="entry name" value="FAO_M"/>
</dbReference>
<dbReference type="Pfam" id="PF08669">
    <property type="entry name" value="GCV_T_C"/>
    <property type="match status" value="1"/>
</dbReference>
<dbReference type="PANTHER" id="PTHR43757">
    <property type="entry name" value="AMINOMETHYLTRANSFERASE"/>
    <property type="match status" value="1"/>
</dbReference>
<dbReference type="AlphaFoldDB" id="A0A4V1Z175"/>
<reference evidence="6 7" key="1">
    <citation type="submission" date="2019-01" db="EMBL/GenBank/DDBJ databases">
        <title>Nocardioides guangzhouensis sp. nov., an actinobacterium isolated from soil.</title>
        <authorList>
            <person name="Fu Y."/>
            <person name="Cai Y."/>
            <person name="Lin Z."/>
            <person name="Chen P."/>
        </authorList>
    </citation>
    <scope>NUCLEOTIDE SEQUENCE [LARGE SCALE GENOMIC DNA]</scope>
    <source>
        <strain evidence="6 7">NBRC 105384</strain>
    </source>
</reference>
<evidence type="ECO:0000259" key="3">
    <source>
        <dbReference type="Pfam" id="PF01571"/>
    </source>
</evidence>
<dbReference type="SUPFAM" id="SSF51905">
    <property type="entry name" value="FAD/NAD(P)-binding domain"/>
    <property type="match status" value="1"/>
</dbReference>
<dbReference type="Proteomes" id="UP000291189">
    <property type="component" value="Unassembled WGS sequence"/>
</dbReference>
<dbReference type="PANTHER" id="PTHR43757:SF2">
    <property type="entry name" value="AMINOMETHYLTRANSFERASE, MITOCHONDRIAL"/>
    <property type="match status" value="1"/>
</dbReference>
<feature type="domain" description="FAD dependent oxidoreductase" evidence="2">
    <location>
        <begin position="9"/>
        <end position="374"/>
    </location>
</feature>
<feature type="domain" description="FAD dependent oxidoreductase central" evidence="5">
    <location>
        <begin position="377"/>
        <end position="432"/>
    </location>
</feature>